<dbReference type="Gene3D" id="3.40.50.720">
    <property type="entry name" value="NAD(P)-binding Rossmann-like Domain"/>
    <property type="match status" value="1"/>
</dbReference>
<comment type="caution">
    <text evidence="3">The sequence shown here is derived from an EMBL/GenBank/DDBJ whole genome shotgun (WGS) entry which is preliminary data.</text>
</comment>
<accession>A0ABV2ZIK4</accession>
<feature type="region of interest" description="Disordered" evidence="1">
    <location>
        <begin position="64"/>
        <end position="87"/>
    </location>
</feature>
<dbReference type="InterPro" id="IPR006115">
    <property type="entry name" value="6PGDH_NADP-bd"/>
</dbReference>
<evidence type="ECO:0000259" key="2">
    <source>
        <dbReference type="Pfam" id="PF03446"/>
    </source>
</evidence>
<dbReference type="PROSITE" id="PS00895">
    <property type="entry name" value="3_HYDROXYISOBUT_DH"/>
    <property type="match status" value="1"/>
</dbReference>
<protein>
    <submittedName>
        <fullName evidence="3">NAD(P)-binding domain-containing protein</fullName>
    </submittedName>
</protein>
<dbReference type="InterPro" id="IPR002204">
    <property type="entry name" value="3-OH-isobutyrate_DH-rel_CS"/>
</dbReference>
<dbReference type="Proteomes" id="UP001550739">
    <property type="component" value="Unassembled WGS sequence"/>
</dbReference>
<name>A0ABV2ZIK4_9ACTN</name>
<dbReference type="EMBL" id="JBEZVE010000008">
    <property type="protein sequence ID" value="MEU3782383.1"/>
    <property type="molecule type" value="Genomic_DNA"/>
</dbReference>
<evidence type="ECO:0000313" key="3">
    <source>
        <dbReference type="EMBL" id="MEU3782383.1"/>
    </source>
</evidence>
<dbReference type="InterPro" id="IPR036291">
    <property type="entry name" value="NAD(P)-bd_dom_sf"/>
</dbReference>
<dbReference type="Pfam" id="PF03446">
    <property type="entry name" value="NAD_binding_2"/>
    <property type="match status" value="1"/>
</dbReference>
<sequence>MRKGSPLRVGFIGLGGQGAPMARRIAEAGFETTLWANRRPSRRPPARSSAGPVRPVLTLRPGTHQVDAPLTAAPGGSTLDSGILVNR</sequence>
<organism evidence="3 4">
    <name type="scientific">Streptomyces sp. 900129855</name>
    <dbReference type="NCBI Taxonomy" id="3155129"/>
    <lineage>
        <taxon>Bacteria</taxon>
        <taxon>Bacillati</taxon>
        <taxon>Actinomycetota</taxon>
        <taxon>Actinomycetes</taxon>
        <taxon>Kitasatosporales</taxon>
        <taxon>Streptomycetaceae</taxon>
        <taxon>Streptomyces</taxon>
    </lineage>
</organism>
<proteinExistence type="predicted"/>
<feature type="domain" description="6-phosphogluconate dehydrogenase NADP-binding" evidence="2">
    <location>
        <begin position="8"/>
        <end position="42"/>
    </location>
</feature>
<reference evidence="3 4" key="1">
    <citation type="submission" date="2024-06" db="EMBL/GenBank/DDBJ databases">
        <title>The Natural Products Discovery Center: Release of the First 8490 Sequenced Strains for Exploring Actinobacteria Biosynthetic Diversity.</title>
        <authorList>
            <person name="Kalkreuter E."/>
            <person name="Kautsar S.A."/>
            <person name="Yang D."/>
            <person name="Bader C.D."/>
            <person name="Teijaro C.N."/>
            <person name="Fluegel L."/>
            <person name="Davis C.M."/>
            <person name="Simpson J.R."/>
            <person name="Lauterbach L."/>
            <person name="Steele A.D."/>
            <person name="Gui C."/>
            <person name="Meng S."/>
            <person name="Li G."/>
            <person name="Viehrig K."/>
            <person name="Ye F."/>
            <person name="Su P."/>
            <person name="Kiefer A.F."/>
            <person name="Nichols A."/>
            <person name="Cepeda A.J."/>
            <person name="Yan W."/>
            <person name="Fan B."/>
            <person name="Jiang Y."/>
            <person name="Adhikari A."/>
            <person name="Zheng C.-J."/>
            <person name="Schuster L."/>
            <person name="Cowan T.M."/>
            <person name="Smanski M.J."/>
            <person name="Chevrette M.G."/>
            <person name="De Carvalho L.P.S."/>
            <person name="Shen B."/>
        </authorList>
    </citation>
    <scope>NUCLEOTIDE SEQUENCE [LARGE SCALE GENOMIC DNA]</scope>
    <source>
        <strain evidence="3 4">NPDC033843</strain>
    </source>
</reference>
<evidence type="ECO:0000313" key="4">
    <source>
        <dbReference type="Proteomes" id="UP001550739"/>
    </source>
</evidence>
<dbReference type="SUPFAM" id="SSF51735">
    <property type="entry name" value="NAD(P)-binding Rossmann-fold domains"/>
    <property type="match status" value="1"/>
</dbReference>
<dbReference type="RefSeq" id="WP_334575013.1">
    <property type="nucleotide sequence ID" value="NZ_JBEZVE010000008.1"/>
</dbReference>
<keyword evidence="4" id="KW-1185">Reference proteome</keyword>
<evidence type="ECO:0000256" key="1">
    <source>
        <dbReference type="SAM" id="MobiDB-lite"/>
    </source>
</evidence>
<gene>
    <name evidence="3" type="ORF">AB0E89_17725</name>
</gene>